<gene>
    <name evidence="1" type="ORF">CERSUDRAFT_117101</name>
</gene>
<evidence type="ECO:0000313" key="2">
    <source>
        <dbReference type="Proteomes" id="UP000016930"/>
    </source>
</evidence>
<name>M2QPU6_CERS8</name>
<dbReference type="EMBL" id="KB445803">
    <property type="protein sequence ID" value="EMD34200.1"/>
    <property type="molecule type" value="Genomic_DNA"/>
</dbReference>
<reference evidence="1 2" key="1">
    <citation type="journal article" date="2012" name="Proc. Natl. Acad. Sci. U.S.A.">
        <title>Comparative genomics of Ceriporiopsis subvermispora and Phanerochaete chrysosporium provide insight into selective ligninolysis.</title>
        <authorList>
            <person name="Fernandez-Fueyo E."/>
            <person name="Ruiz-Duenas F.J."/>
            <person name="Ferreira P."/>
            <person name="Floudas D."/>
            <person name="Hibbett D.S."/>
            <person name="Canessa P."/>
            <person name="Larrondo L.F."/>
            <person name="James T.Y."/>
            <person name="Seelenfreund D."/>
            <person name="Lobos S."/>
            <person name="Polanco R."/>
            <person name="Tello M."/>
            <person name="Honda Y."/>
            <person name="Watanabe T."/>
            <person name="Watanabe T."/>
            <person name="Ryu J.S."/>
            <person name="Kubicek C.P."/>
            <person name="Schmoll M."/>
            <person name="Gaskell J."/>
            <person name="Hammel K.E."/>
            <person name="St John F.J."/>
            <person name="Vanden Wymelenberg A."/>
            <person name="Sabat G."/>
            <person name="Splinter BonDurant S."/>
            <person name="Syed K."/>
            <person name="Yadav J.S."/>
            <person name="Doddapaneni H."/>
            <person name="Subramanian V."/>
            <person name="Lavin J.L."/>
            <person name="Oguiza J.A."/>
            <person name="Perez G."/>
            <person name="Pisabarro A.G."/>
            <person name="Ramirez L."/>
            <person name="Santoyo F."/>
            <person name="Master E."/>
            <person name="Coutinho P.M."/>
            <person name="Henrissat B."/>
            <person name="Lombard V."/>
            <person name="Magnuson J.K."/>
            <person name="Kuees U."/>
            <person name="Hori C."/>
            <person name="Igarashi K."/>
            <person name="Samejima M."/>
            <person name="Held B.W."/>
            <person name="Barry K.W."/>
            <person name="LaButti K.M."/>
            <person name="Lapidus A."/>
            <person name="Lindquist E.A."/>
            <person name="Lucas S.M."/>
            <person name="Riley R."/>
            <person name="Salamov A.A."/>
            <person name="Hoffmeister D."/>
            <person name="Schwenk D."/>
            <person name="Hadar Y."/>
            <person name="Yarden O."/>
            <person name="de Vries R.P."/>
            <person name="Wiebenga A."/>
            <person name="Stenlid J."/>
            <person name="Eastwood D."/>
            <person name="Grigoriev I.V."/>
            <person name="Berka R.M."/>
            <person name="Blanchette R.A."/>
            <person name="Kersten P."/>
            <person name="Martinez A.T."/>
            <person name="Vicuna R."/>
            <person name="Cullen D."/>
        </authorList>
    </citation>
    <scope>NUCLEOTIDE SEQUENCE [LARGE SCALE GENOMIC DNA]</scope>
    <source>
        <strain evidence="1 2">B</strain>
    </source>
</reference>
<sequence>MHILSDIAAPCSPSCGSSAHQLDHDPVSASPRVIVNAAVHLKLVPILFDSHLEVRIAARANNMRARLLSRVGEPNQRNKPALTHVVIPQQDVSTYTLSYVGVRKFFGSRPRSPAAPSTFFAKPLNAAPFSHRS</sequence>
<dbReference type="Proteomes" id="UP000016930">
    <property type="component" value="Unassembled WGS sequence"/>
</dbReference>
<protein>
    <submittedName>
        <fullName evidence="1">Uncharacterized protein</fullName>
    </submittedName>
</protein>
<accession>M2QPU6</accession>
<organism evidence="1 2">
    <name type="scientific">Ceriporiopsis subvermispora (strain B)</name>
    <name type="common">White-rot fungus</name>
    <name type="synonym">Gelatoporia subvermispora</name>
    <dbReference type="NCBI Taxonomy" id="914234"/>
    <lineage>
        <taxon>Eukaryota</taxon>
        <taxon>Fungi</taxon>
        <taxon>Dikarya</taxon>
        <taxon>Basidiomycota</taxon>
        <taxon>Agaricomycotina</taxon>
        <taxon>Agaricomycetes</taxon>
        <taxon>Polyporales</taxon>
        <taxon>Gelatoporiaceae</taxon>
        <taxon>Gelatoporia</taxon>
    </lineage>
</organism>
<proteinExistence type="predicted"/>
<keyword evidence="2" id="KW-1185">Reference proteome</keyword>
<dbReference type="AlphaFoldDB" id="M2QPU6"/>
<evidence type="ECO:0000313" key="1">
    <source>
        <dbReference type="EMBL" id="EMD34200.1"/>
    </source>
</evidence>
<dbReference type="HOGENOM" id="CLU_1906497_0_0_1"/>